<dbReference type="CDD" id="cd02620">
    <property type="entry name" value="Peptidase_C1A_CathepsinB"/>
    <property type="match status" value="1"/>
</dbReference>
<organism evidence="5 6">
    <name type="scientific">Euplotes crassus</name>
    <dbReference type="NCBI Taxonomy" id="5936"/>
    <lineage>
        <taxon>Eukaryota</taxon>
        <taxon>Sar</taxon>
        <taxon>Alveolata</taxon>
        <taxon>Ciliophora</taxon>
        <taxon>Intramacronucleata</taxon>
        <taxon>Spirotrichea</taxon>
        <taxon>Hypotrichia</taxon>
        <taxon>Euplotida</taxon>
        <taxon>Euplotidae</taxon>
        <taxon>Moneuplotes</taxon>
    </lineage>
</organism>
<dbReference type="InterPro" id="IPR000668">
    <property type="entry name" value="Peptidase_C1A_C"/>
</dbReference>
<keyword evidence="3" id="KW-0732">Signal</keyword>
<evidence type="ECO:0000313" key="6">
    <source>
        <dbReference type="Proteomes" id="UP001295684"/>
    </source>
</evidence>
<dbReference type="Pfam" id="PF00112">
    <property type="entry name" value="Peptidase_C1"/>
    <property type="match status" value="1"/>
</dbReference>
<keyword evidence="2" id="KW-0865">Zymogen</keyword>
<comment type="similarity">
    <text evidence="1">Belongs to the peptidase C1 family.</text>
</comment>
<dbReference type="Gene3D" id="3.90.70.10">
    <property type="entry name" value="Cysteine proteinases"/>
    <property type="match status" value="1"/>
</dbReference>
<name>A0AAD1XH54_EUPCR</name>
<protein>
    <recommendedName>
        <fullName evidence="4">Peptidase C1A papain C-terminal domain-containing protein</fullName>
    </recommendedName>
</protein>
<dbReference type="GO" id="GO:0006508">
    <property type="term" value="P:proteolysis"/>
    <property type="evidence" value="ECO:0007669"/>
    <property type="project" value="InterPro"/>
</dbReference>
<dbReference type="GO" id="GO:0008234">
    <property type="term" value="F:cysteine-type peptidase activity"/>
    <property type="evidence" value="ECO:0007669"/>
    <property type="project" value="InterPro"/>
</dbReference>
<evidence type="ECO:0000256" key="2">
    <source>
        <dbReference type="ARBA" id="ARBA00023145"/>
    </source>
</evidence>
<dbReference type="InterPro" id="IPR013128">
    <property type="entry name" value="Peptidase_C1A"/>
</dbReference>
<sequence>MVLNSSKMWLVVVLALVMGSVTCFLNPINEEMVENIKEKAKSWAPMEVHENPLSSKNPFELIKTIGSKGIQEDISLENDDFDDDDIPESYNIKEQWPDCVIPVQNQEFCGADWALIGVGILSERYCIQSGGETKLNLSVESILACDDHDWGCSGGYPDRAWDHMTDSGILTEECFPFESKDGHRSQCPFQNKCVGTADAEYKKYYSTPFNFFSGEKSIQKELMANGPVQTEFQVYGDFLSYKSGIYQHVTGAKLGFYSAKIVGWGVEDDQKYWVAASVHGENWGENGYFRILRGTNECNFESSTMAGNPRES</sequence>
<reference evidence="5" key="1">
    <citation type="submission" date="2023-07" db="EMBL/GenBank/DDBJ databases">
        <authorList>
            <consortium name="AG Swart"/>
            <person name="Singh M."/>
            <person name="Singh A."/>
            <person name="Seah K."/>
            <person name="Emmerich C."/>
        </authorList>
    </citation>
    <scope>NUCLEOTIDE SEQUENCE</scope>
    <source>
        <strain evidence="5">DP1</strain>
    </source>
</reference>
<evidence type="ECO:0000259" key="4">
    <source>
        <dbReference type="SMART" id="SM00645"/>
    </source>
</evidence>
<evidence type="ECO:0000313" key="5">
    <source>
        <dbReference type="EMBL" id="CAI2372599.1"/>
    </source>
</evidence>
<dbReference type="AlphaFoldDB" id="A0AAD1XH54"/>
<gene>
    <name evidence="5" type="ORF">ECRASSUSDP1_LOCUS13930</name>
</gene>
<dbReference type="Proteomes" id="UP001295684">
    <property type="component" value="Unassembled WGS sequence"/>
</dbReference>
<comment type="caution">
    <text evidence="5">The sequence shown here is derived from an EMBL/GenBank/DDBJ whole genome shotgun (WGS) entry which is preliminary data.</text>
</comment>
<feature type="signal peptide" evidence="3">
    <location>
        <begin position="1"/>
        <end position="23"/>
    </location>
</feature>
<dbReference type="SMART" id="SM00645">
    <property type="entry name" value="Pept_C1"/>
    <property type="match status" value="1"/>
</dbReference>
<feature type="domain" description="Peptidase C1A papain C-terminal" evidence="4">
    <location>
        <begin position="86"/>
        <end position="308"/>
    </location>
</feature>
<dbReference type="EMBL" id="CAMPGE010013891">
    <property type="protein sequence ID" value="CAI2372599.1"/>
    <property type="molecule type" value="Genomic_DNA"/>
</dbReference>
<evidence type="ECO:0000256" key="3">
    <source>
        <dbReference type="SAM" id="SignalP"/>
    </source>
</evidence>
<dbReference type="InterPro" id="IPR038765">
    <property type="entry name" value="Papain-like_cys_pep_sf"/>
</dbReference>
<feature type="chain" id="PRO_5042150838" description="Peptidase C1A papain C-terminal domain-containing protein" evidence="3">
    <location>
        <begin position="24"/>
        <end position="312"/>
    </location>
</feature>
<dbReference type="PANTHER" id="PTHR12411">
    <property type="entry name" value="CYSTEINE PROTEASE FAMILY C1-RELATED"/>
    <property type="match status" value="1"/>
</dbReference>
<keyword evidence="6" id="KW-1185">Reference proteome</keyword>
<dbReference type="SUPFAM" id="SSF54001">
    <property type="entry name" value="Cysteine proteinases"/>
    <property type="match status" value="1"/>
</dbReference>
<accession>A0AAD1XH54</accession>
<evidence type="ECO:0000256" key="1">
    <source>
        <dbReference type="ARBA" id="ARBA00008455"/>
    </source>
</evidence>
<proteinExistence type="inferred from homology"/>